<dbReference type="AlphaFoldDB" id="A0A377JFY6"/>
<protein>
    <recommendedName>
        <fullName evidence="7">Ribosomal RNA small subunit methyltransferase H</fullName>
        <ecNumber evidence="7">2.1.1.199</ecNumber>
    </recommendedName>
    <alternativeName>
        <fullName evidence="7">16S rRNA m(4)C1402 methyltransferase</fullName>
    </alternativeName>
    <alternativeName>
        <fullName evidence="7">rRNA (cytosine-N(4)-)-methyltransferase RsmH</fullName>
    </alternativeName>
</protein>
<dbReference type="PANTHER" id="PTHR11265:SF0">
    <property type="entry name" value="12S RRNA N4-METHYLCYTIDINE METHYLTRANSFERASE"/>
    <property type="match status" value="1"/>
</dbReference>
<dbReference type="InterPro" id="IPR023397">
    <property type="entry name" value="SAM-dep_MeTrfase_MraW_recog"/>
</dbReference>
<evidence type="ECO:0000256" key="6">
    <source>
        <dbReference type="ARBA" id="ARBA00022691"/>
    </source>
</evidence>
<feature type="binding site" evidence="7">
    <location>
        <position position="126"/>
    </location>
    <ligand>
        <name>S-adenosyl-L-methionine</name>
        <dbReference type="ChEBI" id="CHEBI:59789"/>
    </ligand>
</feature>
<feature type="binding site" evidence="7">
    <location>
        <position position="133"/>
    </location>
    <ligand>
        <name>S-adenosyl-L-methionine</name>
        <dbReference type="ChEBI" id="CHEBI:59789"/>
    </ligand>
</feature>
<dbReference type="HAMAP" id="MF_01007">
    <property type="entry name" value="16SrRNA_methyltr_H"/>
    <property type="match status" value="1"/>
</dbReference>
<accession>A0A377JFY6</accession>
<keyword evidence="6 7" id="KW-0949">S-adenosyl-L-methionine</keyword>
<keyword evidence="2 7" id="KW-0963">Cytoplasm</keyword>
<dbReference type="GO" id="GO:0071424">
    <property type="term" value="F:rRNA (cytosine-N4-)-methyltransferase activity"/>
    <property type="evidence" value="ECO:0007669"/>
    <property type="project" value="UniProtKB-UniRule"/>
</dbReference>
<sequence length="342" mass="38419">MLAPLYLLFIDFDLTFTFLLMTTQNSFSAPEHITVLLHEAVNGLALKENGIYIDGTFGRGGHSRLILSQLSENGRLIAVDRDPRAIAEAEKIRDPRFHIEHTSFSHIPDICQKLDLVGKVDGILLDLGVSSPQLDEADRGFSFMKDGPLDMRMDTTQGLSAAEWLKQVSVDDLTWVLKTFGEERFAKRIATAIVEFNKSAVKNGTECLSRTSQLAELIAQAVPFKDKYKHPATRSFQAIRIYINAELDELESVLNSALDMLAPEGRLSIISFHSLEDRMVKHFMRKHSKGEDIPRGLPLREDQIQRNQKLKIIGKAIQPSEAEISANPRSRSAVLRIAERVK</sequence>
<feature type="binding site" evidence="7">
    <location>
        <position position="104"/>
    </location>
    <ligand>
        <name>S-adenosyl-L-methionine</name>
        <dbReference type="ChEBI" id="CHEBI:59789"/>
    </ligand>
</feature>
<dbReference type="NCBIfam" id="TIGR00006">
    <property type="entry name" value="16S rRNA (cytosine(1402)-N(4))-methyltransferase RsmH"/>
    <property type="match status" value="1"/>
</dbReference>
<dbReference type="InterPro" id="IPR029063">
    <property type="entry name" value="SAM-dependent_MTases_sf"/>
</dbReference>
<comment type="similarity">
    <text evidence="1 7">Belongs to the methyltransferase superfamily. RsmH family.</text>
</comment>
<feature type="binding site" evidence="7">
    <location>
        <position position="80"/>
    </location>
    <ligand>
        <name>S-adenosyl-L-methionine</name>
        <dbReference type="ChEBI" id="CHEBI:59789"/>
    </ligand>
</feature>
<reference evidence="8 9" key="1">
    <citation type="submission" date="2018-06" db="EMBL/GenBank/DDBJ databases">
        <authorList>
            <consortium name="Pathogen Informatics"/>
            <person name="Doyle S."/>
        </authorList>
    </citation>
    <scope>NUCLEOTIDE SEQUENCE [LARGE SCALE GENOMIC DNA]</scope>
    <source>
        <strain evidence="8 9">NCTC10672</strain>
    </source>
</reference>
<dbReference type="PANTHER" id="PTHR11265">
    <property type="entry name" value="S-ADENOSYL-METHYLTRANSFERASE MRAW"/>
    <property type="match status" value="1"/>
</dbReference>
<evidence type="ECO:0000256" key="7">
    <source>
        <dbReference type="HAMAP-Rule" id="MF_01007"/>
    </source>
</evidence>
<dbReference type="SUPFAM" id="SSF81799">
    <property type="entry name" value="Putative methyltransferase TM0872, insert domain"/>
    <property type="match status" value="1"/>
</dbReference>
<dbReference type="Proteomes" id="UP000254186">
    <property type="component" value="Unassembled WGS sequence"/>
</dbReference>
<proteinExistence type="inferred from homology"/>
<dbReference type="InterPro" id="IPR002903">
    <property type="entry name" value="RsmH"/>
</dbReference>
<evidence type="ECO:0000256" key="5">
    <source>
        <dbReference type="ARBA" id="ARBA00022679"/>
    </source>
</evidence>
<dbReference type="GO" id="GO:0005737">
    <property type="term" value="C:cytoplasm"/>
    <property type="evidence" value="ECO:0007669"/>
    <property type="project" value="UniProtKB-SubCell"/>
</dbReference>
<gene>
    <name evidence="7 8" type="primary">rsmH</name>
    <name evidence="8" type="ORF">NCTC10672_00477</name>
</gene>
<organism evidence="8 9">
    <name type="scientific">Haemophilus parainfluenzae</name>
    <dbReference type="NCBI Taxonomy" id="729"/>
    <lineage>
        <taxon>Bacteria</taxon>
        <taxon>Pseudomonadati</taxon>
        <taxon>Pseudomonadota</taxon>
        <taxon>Gammaproteobacteria</taxon>
        <taxon>Pasteurellales</taxon>
        <taxon>Pasteurellaceae</taxon>
        <taxon>Haemophilus</taxon>
    </lineage>
</organism>
<keyword evidence="4 7" id="KW-0489">Methyltransferase</keyword>
<dbReference type="Gene3D" id="1.10.150.170">
    <property type="entry name" value="Putative methyltransferase TM0872, insert domain"/>
    <property type="match status" value="1"/>
</dbReference>
<name>A0A377JFY6_HAEPA</name>
<dbReference type="GO" id="GO:0070475">
    <property type="term" value="P:rRNA base methylation"/>
    <property type="evidence" value="ECO:0007669"/>
    <property type="project" value="UniProtKB-UniRule"/>
</dbReference>
<feature type="binding site" evidence="7">
    <location>
        <begin position="60"/>
        <end position="62"/>
    </location>
    <ligand>
        <name>S-adenosyl-L-methionine</name>
        <dbReference type="ChEBI" id="CHEBI:59789"/>
    </ligand>
</feature>
<evidence type="ECO:0000256" key="4">
    <source>
        <dbReference type="ARBA" id="ARBA00022603"/>
    </source>
</evidence>
<evidence type="ECO:0000256" key="1">
    <source>
        <dbReference type="ARBA" id="ARBA00010396"/>
    </source>
</evidence>
<comment type="function">
    <text evidence="7">Specifically methylates the N4 position of cytidine in position 1402 (C1402) of 16S rRNA.</text>
</comment>
<dbReference type="SUPFAM" id="SSF53335">
    <property type="entry name" value="S-adenosyl-L-methionine-dependent methyltransferases"/>
    <property type="match status" value="1"/>
</dbReference>
<dbReference type="FunFam" id="1.10.150.170:FF:000001">
    <property type="entry name" value="Ribosomal RNA small subunit methyltransferase H"/>
    <property type="match status" value="1"/>
</dbReference>
<dbReference type="PIRSF" id="PIRSF004486">
    <property type="entry name" value="MraW"/>
    <property type="match status" value="1"/>
</dbReference>
<comment type="catalytic activity">
    <reaction evidence="7">
        <text>cytidine(1402) in 16S rRNA + S-adenosyl-L-methionine = N(4)-methylcytidine(1402) in 16S rRNA + S-adenosyl-L-homocysteine + H(+)</text>
        <dbReference type="Rhea" id="RHEA:42928"/>
        <dbReference type="Rhea" id="RHEA-COMP:10286"/>
        <dbReference type="Rhea" id="RHEA-COMP:10287"/>
        <dbReference type="ChEBI" id="CHEBI:15378"/>
        <dbReference type="ChEBI" id="CHEBI:57856"/>
        <dbReference type="ChEBI" id="CHEBI:59789"/>
        <dbReference type="ChEBI" id="CHEBI:74506"/>
        <dbReference type="ChEBI" id="CHEBI:82748"/>
        <dbReference type="EC" id="2.1.1.199"/>
    </reaction>
</comment>
<evidence type="ECO:0000256" key="2">
    <source>
        <dbReference type="ARBA" id="ARBA00022490"/>
    </source>
</evidence>
<dbReference type="Pfam" id="PF01795">
    <property type="entry name" value="Methyltransf_5"/>
    <property type="match status" value="1"/>
</dbReference>
<keyword evidence="3 7" id="KW-0698">rRNA processing</keyword>
<evidence type="ECO:0000313" key="8">
    <source>
        <dbReference type="EMBL" id="STP03058.1"/>
    </source>
</evidence>
<dbReference type="Gene3D" id="3.40.50.150">
    <property type="entry name" value="Vaccinia Virus protein VP39"/>
    <property type="match status" value="1"/>
</dbReference>
<dbReference type="EMBL" id="UGHY01000002">
    <property type="protein sequence ID" value="STP03058.1"/>
    <property type="molecule type" value="Genomic_DNA"/>
</dbReference>
<comment type="subcellular location">
    <subcellularLocation>
        <location evidence="7">Cytoplasm</location>
    </subcellularLocation>
</comment>
<evidence type="ECO:0000256" key="3">
    <source>
        <dbReference type="ARBA" id="ARBA00022552"/>
    </source>
</evidence>
<dbReference type="EC" id="2.1.1.199" evidence="7"/>
<keyword evidence="5 7" id="KW-0808">Transferase</keyword>
<evidence type="ECO:0000313" key="9">
    <source>
        <dbReference type="Proteomes" id="UP000254186"/>
    </source>
</evidence>